<dbReference type="AlphaFoldDB" id="A0AB35YR96"/>
<dbReference type="Proteomes" id="UP001388259">
    <property type="component" value="Unassembled WGS sequence"/>
</dbReference>
<evidence type="ECO:0000313" key="5">
    <source>
        <dbReference type="Proteomes" id="UP001390963"/>
    </source>
</evidence>
<gene>
    <name evidence="3" type="ORF">VZD24_05220</name>
    <name evidence="2" type="ORF">VZD85_07350</name>
</gene>
<evidence type="ECO:0000313" key="3">
    <source>
        <dbReference type="EMBL" id="MEM0572907.1"/>
    </source>
</evidence>
<accession>A0AB35YR96</accession>
<proteinExistence type="predicted"/>
<keyword evidence="1" id="KW-0812">Transmembrane</keyword>
<feature type="transmembrane region" description="Helical" evidence="1">
    <location>
        <begin position="68"/>
        <end position="88"/>
    </location>
</feature>
<sequence>MLQNGFLRNRSKPNISKKRFWVSVALGIGASYSFYTLLCFISLFTGLFDLGTSNYVLATGAVERYWQNFNFALISLVLGNAMFLLNLFRKPDYNPVPGNVRLAVVNDQRFLPFNFSYLLFKLGLMVALLSDSIDTRVSEMKYILPLAVSVIFFESWKSIIRYFKKAAYKPLLLNFSILLVLAFGFAFTSVFPAERIENIRVSFNPFVELPVSDYEDNVDIYFRWKKLKVYEENNQLLYLLDSEKIANFDLLGDYLREEISKRSRGSLNITLLMPQNISLKNLVKLENRLTSLGYLSIKYITKFNDEALVNRFDARGLHKELHFINTPDSASKIPLPPQSKDAVASKTIKIYLSENAFIVDNEKIAENELVEFFIKHIDSVIQFNYVYNDNVTYQTYITLLASHKQAIQDLRYNDERVKLKFEDYFRPLNRKEYEADQQRIHKKYPLLIIENYIE</sequence>
<feature type="transmembrane region" description="Helical" evidence="1">
    <location>
        <begin position="109"/>
        <end position="130"/>
    </location>
</feature>
<feature type="transmembrane region" description="Helical" evidence="1">
    <location>
        <begin position="20"/>
        <end position="48"/>
    </location>
</feature>
<evidence type="ECO:0000313" key="4">
    <source>
        <dbReference type="Proteomes" id="UP001388259"/>
    </source>
</evidence>
<reference evidence="2 5" key="1">
    <citation type="submission" date="2024-01" db="EMBL/GenBank/DDBJ databases">
        <title>Aequorivita flavus sp. nov., isolated from deep-sea sediment.</title>
        <authorList>
            <person name="Chen X."/>
        </authorList>
    </citation>
    <scope>NUCLEOTIDE SEQUENCE</scope>
    <source>
        <strain evidence="2">MCCC 1A16923</strain>
        <strain evidence="3 5">MCCC 1A16935</strain>
    </source>
</reference>
<keyword evidence="1" id="KW-0472">Membrane</keyword>
<evidence type="ECO:0000256" key="1">
    <source>
        <dbReference type="SAM" id="Phobius"/>
    </source>
</evidence>
<dbReference type="EMBL" id="JBANCF010000003">
    <property type="protein sequence ID" value="MEM0572907.1"/>
    <property type="molecule type" value="Genomic_DNA"/>
</dbReference>
<keyword evidence="1" id="KW-1133">Transmembrane helix</keyword>
<dbReference type="Proteomes" id="UP001390963">
    <property type="component" value="Unassembled WGS sequence"/>
</dbReference>
<name>A0AB35YR96_9FLAO</name>
<comment type="caution">
    <text evidence="2">The sequence shown here is derived from an EMBL/GenBank/DDBJ whole genome shotgun (WGS) entry which is preliminary data.</text>
</comment>
<feature type="transmembrane region" description="Helical" evidence="1">
    <location>
        <begin position="171"/>
        <end position="191"/>
    </location>
</feature>
<feature type="transmembrane region" description="Helical" evidence="1">
    <location>
        <begin position="142"/>
        <end position="159"/>
    </location>
</feature>
<organism evidence="2 4">
    <name type="scientific">Aequorivita flava</name>
    <dbReference type="NCBI Taxonomy" id="3114371"/>
    <lineage>
        <taxon>Bacteria</taxon>
        <taxon>Pseudomonadati</taxon>
        <taxon>Bacteroidota</taxon>
        <taxon>Flavobacteriia</taxon>
        <taxon>Flavobacteriales</taxon>
        <taxon>Flavobacteriaceae</taxon>
        <taxon>Aequorivita</taxon>
    </lineage>
</organism>
<evidence type="ECO:0000313" key="2">
    <source>
        <dbReference type="EMBL" id="MEM0518161.1"/>
    </source>
</evidence>
<dbReference type="RefSeq" id="WP_279449120.1">
    <property type="nucleotide sequence ID" value="NZ_JAZBJM010000003.1"/>
</dbReference>
<keyword evidence="5" id="KW-1185">Reference proteome</keyword>
<dbReference type="EMBL" id="JAZBJM010000003">
    <property type="protein sequence ID" value="MEM0518161.1"/>
    <property type="molecule type" value="Genomic_DNA"/>
</dbReference>
<protein>
    <submittedName>
        <fullName evidence="2">Uncharacterized protein</fullName>
    </submittedName>
</protein>